<evidence type="ECO:0000256" key="1">
    <source>
        <dbReference type="ARBA" id="ARBA00023015"/>
    </source>
</evidence>
<feature type="domain" description="HTH luxR-type" evidence="4">
    <location>
        <begin position="773"/>
        <end position="835"/>
    </location>
</feature>
<dbReference type="InterPro" id="IPR049945">
    <property type="entry name" value="AAA_22"/>
</dbReference>
<dbReference type="PROSITE" id="PS50043">
    <property type="entry name" value="HTH_LUXR_2"/>
    <property type="match status" value="1"/>
</dbReference>
<dbReference type="eggNOG" id="COG2197">
    <property type="taxonomic scope" value="Bacteria"/>
</dbReference>
<dbReference type="PATRIC" id="fig|1276920.7.peg.1380"/>
<protein>
    <submittedName>
        <fullName evidence="5">DNA-binding response regulator</fullName>
    </submittedName>
</protein>
<dbReference type="PROSITE" id="PS00622">
    <property type="entry name" value="HTH_LUXR_1"/>
    <property type="match status" value="1"/>
</dbReference>
<gene>
    <name evidence="5" type="ORF">ADIAG_01384</name>
</gene>
<dbReference type="InterPro" id="IPR000792">
    <property type="entry name" value="Tscrpt_reg_LuxR_C"/>
</dbReference>
<dbReference type="Proteomes" id="UP000012015">
    <property type="component" value="Unassembled WGS sequence"/>
</dbReference>
<dbReference type="SUPFAM" id="SSF52540">
    <property type="entry name" value="P-loop containing nucleoside triphosphate hydrolases"/>
    <property type="match status" value="1"/>
</dbReference>
<evidence type="ECO:0000259" key="4">
    <source>
        <dbReference type="PROSITE" id="PS50043"/>
    </source>
</evidence>
<dbReference type="GO" id="GO:0003677">
    <property type="term" value="F:DNA binding"/>
    <property type="evidence" value="ECO:0007669"/>
    <property type="project" value="UniProtKB-KW"/>
</dbReference>
<dbReference type="InterPro" id="IPR036388">
    <property type="entry name" value="WH-like_DNA-bd_sf"/>
</dbReference>
<dbReference type="SMART" id="SM00421">
    <property type="entry name" value="HTH_LUXR"/>
    <property type="match status" value="1"/>
</dbReference>
<dbReference type="SUPFAM" id="SSF46894">
    <property type="entry name" value="C-terminal effector domain of the bipartite response regulators"/>
    <property type="match status" value="1"/>
</dbReference>
<dbReference type="GO" id="GO:0006355">
    <property type="term" value="P:regulation of DNA-templated transcription"/>
    <property type="evidence" value="ECO:0007669"/>
    <property type="project" value="InterPro"/>
</dbReference>
<proteinExistence type="predicted"/>
<dbReference type="eggNOG" id="COG2909">
    <property type="taxonomic scope" value="Bacteria"/>
</dbReference>
<evidence type="ECO:0000256" key="2">
    <source>
        <dbReference type="ARBA" id="ARBA00023125"/>
    </source>
</evidence>
<dbReference type="STRING" id="1276920.ADIAG_01384"/>
<keyword evidence="2 5" id="KW-0238">DNA-binding</keyword>
<keyword evidence="6" id="KW-1185">Reference proteome</keyword>
<dbReference type="InterPro" id="IPR027417">
    <property type="entry name" value="P-loop_NTPase"/>
</dbReference>
<reference evidence="5 6" key="1">
    <citation type="journal article" date="2013" name="Genome Announc.">
        <title>Draft Genome Sequence of Arthrobacter gangotriensis Strain Lz1yT, Isolated from a Penguin Rookery Soil Sample Collected in Antarctica, near the Indian Station Dakshin Gangotri.</title>
        <authorList>
            <person name="Shivaji S."/>
            <person name="Ara S."/>
            <person name="Bandi S."/>
            <person name="Singh A."/>
            <person name="Kumar Pinnaka A."/>
        </authorList>
    </citation>
    <scope>NUCLEOTIDE SEQUENCE [LARGE SCALE GENOMIC DNA]</scope>
    <source>
        <strain evidence="5 6">Lz1y</strain>
    </source>
</reference>
<keyword evidence="1" id="KW-0805">Transcription regulation</keyword>
<dbReference type="PRINTS" id="PR00038">
    <property type="entry name" value="HTHLUXR"/>
</dbReference>
<sequence length="835" mass="92246">MLGVLRSDRKTGALLSGEFGTGKSMMVRRLLDSGDVEMPVIRLICSSALTGSQYGALAPLLAETAEEINDVVAIRVALSVVAHELTHAETQSQVLIIVEEAQSIDSASAFVLGQMVRSGRIKLLVLSNEEHQDPSSLEALMSVAQLTRIVLDPWTAEEIAEYCGSMVGSRVSSGAASLIHQATAGIQSLVQEFVELAVRRDLLVDVERTCVMRTSYLELDEHAVEHIRELGHRYSPQVLELLQMLSLAGPLTHPQLEALGLLKVLHRYPTALVRVQLDIVSISSDFFADGLRKSIPSGRRTSLYKKFSSVLGNAVGVGPEIAQWTLECGGTLSVDDLCQAASRALQNHDHALVLGLLSRTDTEQGTAVLPLRIQALIGLGQLHTAGTLLATIPTNQYADHTSLIENLRCVLTWQQPSPQSPIPDIHDDFQSVSYRQQGKSSVNDNVQKFDDCQVITRIRQARALYQSGKVSEALRFVEPATAECTFVAPACGYRLSLLVVAVRSLVASTRYDSAFELIGDFELSGSYEIFVCHGTLQVLRALVRVRQGQMKSAHEYLTDARPELSLIDPEGLGALCIALGLLTGTRDRGLEDIEDDTRVHREIRSFNDEGLPRGPASDAWWNEDQVEANLLRELLEPRHSDAAVVQLLNHTAAYGLIVEGALNFHVWTHTRAEALSRRSSSFFADLVAPEECTVLQRQILAIRAVESGSVEQMEDYAFTVYQAGDPVLALEMMTRIVDYWTSNNSQRNRGFAIRKIHEWLYQMRQEPWGIVAQSLGESELTARENEIVELVRQGLSNREIARTLTVSQRTVEGHLYRIFAKLGISQRTELNFGEE</sequence>
<evidence type="ECO:0000313" key="5">
    <source>
        <dbReference type="EMBL" id="EMQ99390.1"/>
    </source>
</evidence>
<dbReference type="PANTHER" id="PTHR44688">
    <property type="entry name" value="DNA-BINDING TRANSCRIPTIONAL ACTIVATOR DEVR_DOSR"/>
    <property type="match status" value="1"/>
</dbReference>
<dbReference type="PANTHER" id="PTHR44688:SF16">
    <property type="entry name" value="DNA-BINDING TRANSCRIPTIONAL ACTIVATOR DEVR_DOSR"/>
    <property type="match status" value="1"/>
</dbReference>
<dbReference type="Gene3D" id="3.40.50.300">
    <property type="entry name" value="P-loop containing nucleotide triphosphate hydrolases"/>
    <property type="match status" value="1"/>
</dbReference>
<dbReference type="Pfam" id="PF00196">
    <property type="entry name" value="GerE"/>
    <property type="match status" value="1"/>
</dbReference>
<dbReference type="AlphaFoldDB" id="M7MWR6"/>
<organism evidence="5 6">
    <name type="scientific">Paeniglutamicibacter gangotriensis Lz1y</name>
    <dbReference type="NCBI Taxonomy" id="1276920"/>
    <lineage>
        <taxon>Bacteria</taxon>
        <taxon>Bacillati</taxon>
        <taxon>Actinomycetota</taxon>
        <taxon>Actinomycetes</taxon>
        <taxon>Micrococcales</taxon>
        <taxon>Micrococcaceae</taxon>
        <taxon>Paeniglutamicibacter</taxon>
    </lineage>
</organism>
<dbReference type="Pfam" id="PF13401">
    <property type="entry name" value="AAA_22"/>
    <property type="match status" value="1"/>
</dbReference>
<evidence type="ECO:0000256" key="3">
    <source>
        <dbReference type="ARBA" id="ARBA00023163"/>
    </source>
</evidence>
<dbReference type="Gene3D" id="1.10.10.10">
    <property type="entry name" value="Winged helix-like DNA-binding domain superfamily/Winged helix DNA-binding domain"/>
    <property type="match status" value="1"/>
</dbReference>
<dbReference type="EMBL" id="AOCK01000003">
    <property type="protein sequence ID" value="EMQ99390.1"/>
    <property type="molecule type" value="Genomic_DNA"/>
</dbReference>
<comment type="caution">
    <text evidence="5">The sequence shown here is derived from an EMBL/GenBank/DDBJ whole genome shotgun (WGS) entry which is preliminary data.</text>
</comment>
<dbReference type="InterPro" id="IPR016032">
    <property type="entry name" value="Sig_transdc_resp-reg_C-effctor"/>
</dbReference>
<accession>M7MWR6</accession>
<dbReference type="CDD" id="cd06170">
    <property type="entry name" value="LuxR_C_like"/>
    <property type="match status" value="1"/>
</dbReference>
<dbReference type="GO" id="GO:0016887">
    <property type="term" value="F:ATP hydrolysis activity"/>
    <property type="evidence" value="ECO:0007669"/>
    <property type="project" value="InterPro"/>
</dbReference>
<evidence type="ECO:0000313" key="6">
    <source>
        <dbReference type="Proteomes" id="UP000012015"/>
    </source>
</evidence>
<keyword evidence="3" id="KW-0804">Transcription</keyword>
<name>M7MWR6_9MICC</name>